<evidence type="ECO:0000313" key="3">
    <source>
        <dbReference type="Proteomes" id="UP000264062"/>
    </source>
</evidence>
<protein>
    <recommendedName>
        <fullName evidence="1">SLH domain-containing protein</fullName>
    </recommendedName>
</protein>
<dbReference type="Pfam" id="PF00395">
    <property type="entry name" value="SLH"/>
    <property type="match status" value="1"/>
</dbReference>
<dbReference type="AlphaFoldDB" id="A0A350HCD7"/>
<dbReference type="PROSITE" id="PS51272">
    <property type="entry name" value="SLH"/>
    <property type="match status" value="1"/>
</dbReference>
<feature type="domain" description="SLH" evidence="1">
    <location>
        <begin position="67"/>
        <end position="133"/>
    </location>
</feature>
<sequence>MKRRMIALTVICLIIFTGCPFKKQDKYISEFHYLTANVKDIRFISEEDFIVRKDVAYLFSIYFPMTVNIGMNEIPFDLKMYPYPSLLYSSVKRGMMNIYPDNTFKPEETVTKYQMAILLAKYILTVDPFFDANFRAMKINDVPESFFAYKPIVMMIASGIMESKNDSFYPNGTVSGYDAIRYFHKVREFYR</sequence>
<reference evidence="2 3" key="1">
    <citation type="journal article" date="2018" name="Nat. Biotechnol.">
        <title>A standardized bacterial taxonomy based on genome phylogeny substantially revises the tree of life.</title>
        <authorList>
            <person name="Parks D.H."/>
            <person name="Chuvochina M."/>
            <person name="Waite D.W."/>
            <person name="Rinke C."/>
            <person name="Skarshewski A."/>
            <person name="Chaumeil P.A."/>
            <person name="Hugenholtz P."/>
        </authorList>
    </citation>
    <scope>NUCLEOTIDE SEQUENCE [LARGE SCALE GENOMIC DNA]</scope>
    <source>
        <strain evidence="2">UBA9956</strain>
    </source>
</reference>
<proteinExistence type="predicted"/>
<gene>
    <name evidence="2" type="ORF">DCW38_08520</name>
</gene>
<evidence type="ECO:0000259" key="1">
    <source>
        <dbReference type="PROSITE" id="PS51272"/>
    </source>
</evidence>
<dbReference type="PROSITE" id="PS51257">
    <property type="entry name" value="PROKAR_LIPOPROTEIN"/>
    <property type="match status" value="1"/>
</dbReference>
<dbReference type="InterPro" id="IPR001119">
    <property type="entry name" value="SLH_dom"/>
</dbReference>
<accession>A0A350HCD7</accession>
<name>A0A350HCD7_UNCW3</name>
<comment type="caution">
    <text evidence="2">The sequence shown here is derived from an EMBL/GenBank/DDBJ whole genome shotgun (WGS) entry which is preliminary data.</text>
</comment>
<evidence type="ECO:0000313" key="2">
    <source>
        <dbReference type="EMBL" id="HAV93203.1"/>
    </source>
</evidence>
<dbReference type="Proteomes" id="UP000264062">
    <property type="component" value="Unassembled WGS sequence"/>
</dbReference>
<organism evidence="2 3">
    <name type="scientific">candidate division WOR-3 bacterium</name>
    <dbReference type="NCBI Taxonomy" id="2052148"/>
    <lineage>
        <taxon>Bacteria</taxon>
        <taxon>Bacteria division WOR-3</taxon>
    </lineage>
</organism>
<dbReference type="EMBL" id="DMZY01000255">
    <property type="protein sequence ID" value="HAV93203.1"/>
    <property type="molecule type" value="Genomic_DNA"/>
</dbReference>